<evidence type="ECO:0000256" key="4">
    <source>
        <dbReference type="ARBA" id="ARBA00022771"/>
    </source>
</evidence>
<evidence type="ECO:0000256" key="5">
    <source>
        <dbReference type="ARBA" id="ARBA00022833"/>
    </source>
</evidence>
<keyword evidence="4 7" id="KW-0863">Zinc-finger</keyword>
<dbReference type="Pfam" id="PF00096">
    <property type="entry name" value="zf-C2H2"/>
    <property type="match status" value="2"/>
</dbReference>
<evidence type="ECO:0000256" key="1">
    <source>
        <dbReference type="ARBA" id="ARBA00004123"/>
    </source>
</evidence>
<evidence type="ECO:0000256" key="8">
    <source>
        <dbReference type="SAM" id="MobiDB-lite"/>
    </source>
</evidence>
<dbReference type="PANTHER" id="PTHR16515:SF49">
    <property type="entry name" value="GASTRULA ZINC FINGER PROTEIN XLCGF49.1-LIKE-RELATED"/>
    <property type="match status" value="1"/>
</dbReference>
<name>A0ABR3J584_9AGAR</name>
<keyword evidence="2" id="KW-0479">Metal-binding</keyword>
<keyword evidence="6" id="KW-0539">Nucleus</keyword>
<dbReference type="Gene3D" id="3.30.160.60">
    <property type="entry name" value="Classic Zinc Finger"/>
    <property type="match status" value="2"/>
</dbReference>
<organism evidence="10 11">
    <name type="scientific">Hohenbuehelia grisea</name>
    <dbReference type="NCBI Taxonomy" id="104357"/>
    <lineage>
        <taxon>Eukaryota</taxon>
        <taxon>Fungi</taxon>
        <taxon>Dikarya</taxon>
        <taxon>Basidiomycota</taxon>
        <taxon>Agaricomycotina</taxon>
        <taxon>Agaricomycetes</taxon>
        <taxon>Agaricomycetidae</taxon>
        <taxon>Agaricales</taxon>
        <taxon>Pleurotineae</taxon>
        <taxon>Pleurotaceae</taxon>
        <taxon>Hohenbuehelia</taxon>
    </lineage>
</organism>
<evidence type="ECO:0000256" key="2">
    <source>
        <dbReference type="ARBA" id="ARBA00022723"/>
    </source>
</evidence>
<proteinExistence type="predicted"/>
<sequence length="345" mass="37257">MSSYPTAQYPAPFETFASDQLLKQQLQGFPTLEDIPAPAPDLFESDLDFSLAGFDQAELQVLAYDSSDAFAFLRSDTPTCGPLSAITASSESLSAYDDRSSQSESVYSYSPSGHSSSNNFYPLDLTMDFQKFSVDDYAGFPAAQPGIGHTVDPTSFGTLPPTPPRSPELSASGYQSRSSFSDYGPSSRKVSAEYYSPSPSYAASAVGQPTVSPSNVSAQLSVPAIPLPRSDGSAKGDPRRKYRCNVCQRSFARAFNLKTHMNTHDPNRPKPFVCPHRSCGRSFSRKHDLGRHLISIHRDDSVCSSHHSASSKKPVGVERGGRTWCDSCGKGFIGAEAGCDCHDVK</sequence>
<feature type="region of interest" description="Disordered" evidence="8">
    <location>
        <begin position="149"/>
        <end position="186"/>
    </location>
</feature>
<keyword evidence="3" id="KW-0677">Repeat</keyword>
<dbReference type="SUPFAM" id="SSF57667">
    <property type="entry name" value="beta-beta-alpha zinc fingers"/>
    <property type="match status" value="1"/>
</dbReference>
<comment type="subcellular location">
    <subcellularLocation>
        <location evidence="1">Nucleus</location>
    </subcellularLocation>
</comment>
<gene>
    <name evidence="10" type="ORF">HGRIS_007563</name>
</gene>
<dbReference type="PROSITE" id="PS50157">
    <property type="entry name" value="ZINC_FINGER_C2H2_2"/>
    <property type="match status" value="2"/>
</dbReference>
<dbReference type="PROSITE" id="PS00028">
    <property type="entry name" value="ZINC_FINGER_C2H2_1"/>
    <property type="match status" value="2"/>
</dbReference>
<accession>A0ABR3J584</accession>
<evidence type="ECO:0000259" key="9">
    <source>
        <dbReference type="PROSITE" id="PS50157"/>
    </source>
</evidence>
<dbReference type="EMBL" id="JASNQZ010000011">
    <property type="protein sequence ID" value="KAL0950797.1"/>
    <property type="molecule type" value="Genomic_DNA"/>
</dbReference>
<evidence type="ECO:0000256" key="3">
    <source>
        <dbReference type="ARBA" id="ARBA00022737"/>
    </source>
</evidence>
<evidence type="ECO:0000256" key="7">
    <source>
        <dbReference type="PROSITE-ProRule" id="PRU00042"/>
    </source>
</evidence>
<evidence type="ECO:0000313" key="10">
    <source>
        <dbReference type="EMBL" id="KAL0950797.1"/>
    </source>
</evidence>
<keyword evidence="5" id="KW-0862">Zinc</keyword>
<feature type="compositionally biased region" description="Polar residues" evidence="8">
    <location>
        <begin position="172"/>
        <end position="181"/>
    </location>
</feature>
<reference evidence="11" key="1">
    <citation type="submission" date="2024-06" db="EMBL/GenBank/DDBJ databases">
        <title>Multi-omics analyses provide insights into the biosynthesis of the anticancer antibiotic pleurotin in Hohenbuehelia grisea.</title>
        <authorList>
            <person name="Weaver J.A."/>
            <person name="Alberti F."/>
        </authorList>
    </citation>
    <scope>NUCLEOTIDE SEQUENCE [LARGE SCALE GENOMIC DNA]</scope>
    <source>
        <strain evidence="11">T-177</strain>
    </source>
</reference>
<dbReference type="SMART" id="SM00355">
    <property type="entry name" value="ZnF_C2H2"/>
    <property type="match status" value="2"/>
</dbReference>
<dbReference type="InterPro" id="IPR050331">
    <property type="entry name" value="Zinc_finger"/>
</dbReference>
<keyword evidence="11" id="KW-1185">Reference proteome</keyword>
<feature type="domain" description="C2H2-type" evidence="9">
    <location>
        <begin position="272"/>
        <end position="302"/>
    </location>
</feature>
<evidence type="ECO:0000313" key="11">
    <source>
        <dbReference type="Proteomes" id="UP001556367"/>
    </source>
</evidence>
<dbReference type="InterPro" id="IPR013087">
    <property type="entry name" value="Znf_C2H2_type"/>
</dbReference>
<dbReference type="Proteomes" id="UP001556367">
    <property type="component" value="Unassembled WGS sequence"/>
</dbReference>
<dbReference type="InterPro" id="IPR036236">
    <property type="entry name" value="Znf_C2H2_sf"/>
</dbReference>
<evidence type="ECO:0000256" key="6">
    <source>
        <dbReference type="ARBA" id="ARBA00023242"/>
    </source>
</evidence>
<feature type="domain" description="C2H2-type" evidence="9">
    <location>
        <begin position="242"/>
        <end position="269"/>
    </location>
</feature>
<comment type="caution">
    <text evidence="10">The sequence shown here is derived from an EMBL/GenBank/DDBJ whole genome shotgun (WGS) entry which is preliminary data.</text>
</comment>
<protein>
    <recommendedName>
        <fullName evidence="9">C2H2-type domain-containing protein</fullName>
    </recommendedName>
</protein>
<dbReference type="PANTHER" id="PTHR16515">
    <property type="entry name" value="PR DOMAIN ZINC FINGER PROTEIN"/>
    <property type="match status" value="1"/>
</dbReference>